<dbReference type="InterPro" id="IPR000064">
    <property type="entry name" value="NLP_P60_dom"/>
</dbReference>
<dbReference type="Pfam" id="PF00877">
    <property type="entry name" value="NLPC_P60"/>
    <property type="match status" value="1"/>
</dbReference>
<feature type="chain" id="PRO_5017609751" evidence="5">
    <location>
        <begin position="24"/>
        <end position="229"/>
    </location>
</feature>
<protein>
    <submittedName>
        <fullName evidence="8">Cell wall-associated NlpC family hydrolase</fullName>
    </submittedName>
</protein>
<dbReference type="SMART" id="SM00287">
    <property type="entry name" value="SH3b"/>
    <property type="match status" value="1"/>
</dbReference>
<reference evidence="8 9" key="1">
    <citation type="submission" date="2018-08" db="EMBL/GenBank/DDBJ databases">
        <title>Genomic Encyclopedia of Type Strains, Phase III (KMG-III): the genomes of soil and plant-associated and newly described type strains.</title>
        <authorList>
            <person name="Whitman W."/>
        </authorList>
    </citation>
    <scope>NUCLEOTIDE SEQUENCE [LARGE SCALE GENOMIC DNA]</scope>
    <source>
        <strain evidence="8 9">CGMCC 1.10966</strain>
    </source>
</reference>
<dbReference type="Gene3D" id="2.30.30.40">
    <property type="entry name" value="SH3 Domains"/>
    <property type="match status" value="1"/>
</dbReference>
<name>A0A3D9S713_9BACL</name>
<gene>
    <name evidence="8" type="ORF">A8990_10776</name>
</gene>
<dbReference type="Proteomes" id="UP000256304">
    <property type="component" value="Unassembled WGS sequence"/>
</dbReference>
<comment type="caution">
    <text evidence="8">The sequence shown here is derived from an EMBL/GenBank/DDBJ whole genome shotgun (WGS) entry which is preliminary data.</text>
</comment>
<dbReference type="Gene3D" id="3.90.1720.10">
    <property type="entry name" value="endopeptidase domain like (from Nostoc punctiforme)"/>
    <property type="match status" value="1"/>
</dbReference>
<evidence type="ECO:0000256" key="1">
    <source>
        <dbReference type="ARBA" id="ARBA00007074"/>
    </source>
</evidence>
<dbReference type="SUPFAM" id="SSF50044">
    <property type="entry name" value="SH3-domain"/>
    <property type="match status" value="1"/>
</dbReference>
<keyword evidence="2" id="KW-0645">Protease</keyword>
<dbReference type="RefSeq" id="WP_116188486.1">
    <property type="nucleotide sequence ID" value="NZ_QTTN01000007.1"/>
</dbReference>
<dbReference type="OrthoDB" id="9813118at2"/>
<comment type="similarity">
    <text evidence="1">Belongs to the peptidase C40 family.</text>
</comment>
<dbReference type="PROSITE" id="PS51935">
    <property type="entry name" value="NLPC_P60"/>
    <property type="match status" value="1"/>
</dbReference>
<evidence type="ECO:0000259" key="7">
    <source>
        <dbReference type="PROSITE" id="PS51935"/>
    </source>
</evidence>
<dbReference type="SUPFAM" id="SSF54001">
    <property type="entry name" value="Cysteine proteinases"/>
    <property type="match status" value="1"/>
</dbReference>
<evidence type="ECO:0000313" key="8">
    <source>
        <dbReference type="EMBL" id="REE88980.1"/>
    </source>
</evidence>
<evidence type="ECO:0000259" key="6">
    <source>
        <dbReference type="PROSITE" id="PS51781"/>
    </source>
</evidence>
<evidence type="ECO:0000256" key="3">
    <source>
        <dbReference type="ARBA" id="ARBA00022801"/>
    </source>
</evidence>
<keyword evidence="9" id="KW-1185">Reference proteome</keyword>
<dbReference type="PANTHER" id="PTHR47053">
    <property type="entry name" value="MUREIN DD-ENDOPEPTIDASE MEPH-RELATED"/>
    <property type="match status" value="1"/>
</dbReference>
<dbReference type="PANTHER" id="PTHR47053:SF1">
    <property type="entry name" value="MUREIN DD-ENDOPEPTIDASE MEPH-RELATED"/>
    <property type="match status" value="1"/>
</dbReference>
<feature type="domain" description="SH3b" evidence="6">
    <location>
        <begin position="21"/>
        <end position="85"/>
    </location>
</feature>
<dbReference type="AlphaFoldDB" id="A0A3D9S713"/>
<dbReference type="GO" id="GO:0006508">
    <property type="term" value="P:proteolysis"/>
    <property type="evidence" value="ECO:0007669"/>
    <property type="project" value="UniProtKB-KW"/>
</dbReference>
<dbReference type="EMBL" id="QTTN01000007">
    <property type="protein sequence ID" value="REE88980.1"/>
    <property type="molecule type" value="Genomic_DNA"/>
</dbReference>
<dbReference type="GO" id="GO:0008234">
    <property type="term" value="F:cysteine-type peptidase activity"/>
    <property type="evidence" value="ECO:0007669"/>
    <property type="project" value="UniProtKB-KW"/>
</dbReference>
<feature type="signal peptide" evidence="5">
    <location>
        <begin position="1"/>
        <end position="23"/>
    </location>
</feature>
<evidence type="ECO:0000256" key="4">
    <source>
        <dbReference type="ARBA" id="ARBA00022807"/>
    </source>
</evidence>
<dbReference type="InterPro" id="IPR003646">
    <property type="entry name" value="SH3-like_bac-type"/>
</dbReference>
<keyword evidence="3 8" id="KW-0378">Hydrolase</keyword>
<accession>A0A3D9S713</accession>
<evidence type="ECO:0000256" key="2">
    <source>
        <dbReference type="ARBA" id="ARBA00022670"/>
    </source>
</evidence>
<dbReference type="PROSITE" id="PS51781">
    <property type="entry name" value="SH3B"/>
    <property type="match status" value="1"/>
</dbReference>
<organism evidence="8 9">
    <name type="scientific">Paenibacillus taihuensis</name>
    <dbReference type="NCBI Taxonomy" id="1156355"/>
    <lineage>
        <taxon>Bacteria</taxon>
        <taxon>Bacillati</taxon>
        <taxon>Bacillota</taxon>
        <taxon>Bacilli</taxon>
        <taxon>Bacillales</taxon>
        <taxon>Paenibacillaceae</taxon>
        <taxon>Paenibacillus</taxon>
    </lineage>
</organism>
<keyword evidence="4" id="KW-0788">Thiol protease</keyword>
<dbReference type="InterPro" id="IPR036028">
    <property type="entry name" value="SH3-like_dom_sf"/>
</dbReference>
<dbReference type="InterPro" id="IPR051202">
    <property type="entry name" value="Peptidase_C40"/>
</dbReference>
<feature type="domain" description="NlpC/P60" evidence="7">
    <location>
        <begin position="101"/>
        <end position="229"/>
    </location>
</feature>
<proteinExistence type="inferred from homology"/>
<dbReference type="InterPro" id="IPR038765">
    <property type="entry name" value="Papain-like_cys_pep_sf"/>
</dbReference>
<dbReference type="Pfam" id="PF08239">
    <property type="entry name" value="SH3_3"/>
    <property type="match status" value="1"/>
</dbReference>
<keyword evidence="5" id="KW-0732">Signal</keyword>
<evidence type="ECO:0000256" key="5">
    <source>
        <dbReference type="SAM" id="SignalP"/>
    </source>
</evidence>
<evidence type="ECO:0000313" key="9">
    <source>
        <dbReference type="Proteomes" id="UP000256304"/>
    </source>
</evidence>
<sequence length="229" mass="24406">MKKTLISIIAGCTLLAGASSAFAATTTVQKTVNFRTAPSTSSSTYGFIQSGTQLTVLEKVNTYWLKVQSGSKVGYVSTNYVGAVSGSTSTSNTTSSSKTATGTASKIVSTAKTYLGDFTYKWGSEPWNTSYKYSDCSSFVQLVFNKKNGFSLPRSSIQQSKVGSFVSKSSLKAGDLVFFDTNGDGVINHVGIYIGSGQFIHSSPTNHVGTNTLTSGYWSSHYKTARRVI</sequence>